<dbReference type="STRING" id="1165094.RINTHH_5470"/>
<feature type="region of interest" description="N-terminal hotdog fold" evidence="2">
    <location>
        <begin position="278"/>
        <end position="414"/>
    </location>
</feature>
<dbReference type="InterPro" id="IPR057326">
    <property type="entry name" value="KR_dom"/>
</dbReference>
<dbReference type="GO" id="GO:0006633">
    <property type="term" value="P:fatty acid biosynthetic process"/>
    <property type="evidence" value="ECO:0007669"/>
    <property type="project" value="TreeGrafter"/>
</dbReference>
<dbReference type="SMART" id="SM00822">
    <property type="entry name" value="PKS_KR"/>
    <property type="match status" value="1"/>
</dbReference>
<keyword evidence="5" id="KW-1185">Reference proteome</keyword>
<feature type="active site" description="Proton donor; for dehydratase activity" evidence="2">
    <location>
        <position position="493"/>
    </location>
</feature>
<name>M1WY78_9NOST</name>
<feature type="domain" description="PKS/mFAS DH" evidence="3">
    <location>
        <begin position="278"/>
        <end position="576"/>
    </location>
</feature>
<dbReference type="Gene3D" id="3.40.50.720">
    <property type="entry name" value="NAD(P)-binding Rossmann-like Domain"/>
    <property type="match status" value="1"/>
</dbReference>
<evidence type="ECO:0000256" key="2">
    <source>
        <dbReference type="PROSITE-ProRule" id="PRU01363"/>
    </source>
</evidence>
<dbReference type="Proteomes" id="UP000053051">
    <property type="component" value="Unassembled WGS sequence"/>
</dbReference>
<dbReference type="InterPro" id="IPR049552">
    <property type="entry name" value="PKS_DH_N"/>
</dbReference>
<keyword evidence="1" id="KW-0808">Transferase</keyword>
<feature type="active site" description="Proton acceptor; for dehydratase activity" evidence="2">
    <location>
        <position position="316"/>
    </location>
</feature>
<dbReference type="RefSeq" id="WP_008232486.1">
    <property type="nucleotide sequence ID" value="NZ_CAIY01000027.1"/>
</dbReference>
<dbReference type="InterPro" id="IPR042104">
    <property type="entry name" value="PKS_dehydratase_sf"/>
</dbReference>
<dbReference type="EMBL" id="CAIY01000027">
    <property type="protein sequence ID" value="CCH66702.1"/>
    <property type="molecule type" value="Genomic_DNA"/>
</dbReference>
<organism evidence="4 5">
    <name type="scientific">Richelia intracellularis HH01</name>
    <dbReference type="NCBI Taxonomy" id="1165094"/>
    <lineage>
        <taxon>Bacteria</taxon>
        <taxon>Bacillati</taxon>
        <taxon>Cyanobacteriota</taxon>
        <taxon>Cyanophyceae</taxon>
        <taxon>Nostocales</taxon>
        <taxon>Nostocaceae</taxon>
        <taxon>Richelia</taxon>
    </lineage>
</organism>
<dbReference type="SUPFAM" id="SSF51735">
    <property type="entry name" value="NAD(P)-binding Rossmann-fold domains"/>
    <property type="match status" value="1"/>
</dbReference>
<dbReference type="PANTHER" id="PTHR43775:SF51">
    <property type="entry name" value="INACTIVE PHENOLPHTHIOCEROL SYNTHESIS POLYKETIDE SYNTHASE TYPE I PKS1-RELATED"/>
    <property type="match status" value="1"/>
</dbReference>
<dbReference type="Gene3D" id="3.10.129.110">
    <property type="entry name" value="Polyketide synthase dehydratase"/>
    <property type="match status" value="1"/>
</dbReference>
<evidence type="ECO:0000256" key="1">
    <source>
        <dbReference type="ARBA" id="ARBA00022679"/>
    </source>
</evidence>
<evidence type="ECO:0000313" key="5">
    <source>
        <dbReference type="Proteomes" id="UP000053051"/>
    </source>
</evidence>
<protein>
    <recommendedName>
        <fullName evidence="3">PKS/mFAS DH domain-containing protein</fullName>
    </recommendedName>
</protein>
<accession>M1WY78</accession>
<dbReference type="GO" id="GO:0004312">
    <property type="term" value="F:fatty acid synthase activity"/>
    <property type="evidence" value="ECO:0007669"/>
    <property type="project" value="TreeGrafter"/>
</dbReference>
<sequence length="580" mass="65341">MSVNVEIKPESVFVVSGGAKGITAKCIVNLAQKYPCRFIILGRSELINNEPEFAKECFDEPSLKKRIMDYLISRSEKPTPIRLQDLYKQIVGNREIKQTLSDVRATGSKVAYLNVDVTDTLDLHQKISVCVERMGKVTGIIHGAGNLADKLIEKKTEHDFEKVYNAKVKGLENLLSCVNSSELEYLVLFSSVSGFYGNIGQSDYAIANEILNKSAHLVKQKYPSCHVVAINWGAWDSGMVTPQLKKEFTKRGIDIIPIKVGTQMLVNELQAQHNDTTQLIIGSPTIPPSAFIGTELKKYTIRRQLKLSANPFLHDHVIAGNPVLPATCAVSWISDTCEKIYPGHKAFSCREFKVLKGITFNETLASEYFLDLQEIAKSADKHEVKFQGKIWSKNPQGKPIYHFSANIILLRDIPPAPIYQRLNLSLDNIITLTGKDFYQKGVSSLFHGPSFQQIKRVINIDQTKITTECFWQEISKQQQGQFPAYWINGFTTDLSTHGLWLWLSYFHQQICLPGGLSRYEQFEQIPDHTNFYVSCEITSKTVTGVSADFYIHDEKGKLYSQILGAKGIIFPAKLMAMKQE</sequence>
<dbReference type="PANTHER" id="PTHR43775">
    <property type="entry name" value="FATTY ACID SYNTHASE"/>
    <property type="match status" value="1"/>
</dbReference>
<proteinExistence type="predicted"/>
<evidence type="ECO:0000313" key="4">
    <source>
        <dbReference type="EMBL" id="CCH66702.1"/>
    </source>
</evidence>
<dbReference type="AlphaFoldDB" id="M1WY78"/>
<dbReference type="Pfam" id="PF08659">
    <property type="entry name" value="KR"/>
    <property type="match status" value="1"/>
</dbReference>
<gene>
    <name evidence="4" type="ORF">RINTHH_5470</name>
</gene>
<dbReference type="CDD" id="cd08953">
    <property type="entry name" value="KR_2_SDR_x"/>
    <property type="match status" value="1"/>
</dbReference>
<dbReference type="OrthoDB" id="9778690at2"/>
<dbReference type="InterPro" id="IPR049900">
    <property type="entry name" value="PKS_mFAS_DH"/>
</dbReference>
<evidence type="ECO:0000259" key="3">
    <source>
        <dbReference type="PROSITE" id="PS52019"/>
    </source>
</evidence>
<dbReference type="InterPro" id="IPR013968">
    <property type="entry name" value="PKS_KR"/>
</dbReference>
<comment type="caution">
    <text evidence="4">The sequence shown here is derived from an EMBL/GenBank/DDBJ whole genome shotgun (WGS) entry which is preliminary data.</text>
</comment>
<dbReference type="Pfam" id="PF14765">
    <property type="entry name" value="PS-DH"/>
    <property type="match status" value="1"/>
</dbReference>
<dbReference type="InterPro" id="IPR036291">
    <property type="entry name" value="NAD(P)-bd_dom_sf"/>
</dbReference>
<feature type="region of interest" description="C-terminal hotdog fold" evidence="2">
    <location>
        <begin position="429"/>
        <end position="576"/>
    </location>
</feature>
<reference evidence="4 5" key="1">
    <citation type="submission" date="2012-05" db="EMBL/GenBank/DDBJ databases">
        <authorList>
            <person name="Hilton J."/>
        </authorList>
    </citation>
    <scope>NUCLEOTIDE SEQUENCE [LARGE SCALE GENOMIC DNA]</scope>
    <source>
        <strain evidence="4 5">HH01</strain>
    </source>
</reference>
<dbReference type="Pfam" id="PF21089">
    <property type="entry name" value="PKS_DH_N"/>
    <property type="match status" value="1"/>
</dbReference>
<dbReference type="InterPro" id="IPR050091">
    <property type="entry name" value="PKS_NRPS_Biosynth_Enz"/>
</dbReference>
<dbReference type="PROSITE" id="PS52019">
    <property type="entry name" value="PKS_MFAS_DH"/>
    <property type="match status" value="1"/>
</dbReference>
<reference evidence="5" key="2">
    <citation type="submission" date="2016-01" db="EMBL/GenBank/DDBJ databases">
        <title>Diatom-associated endosymboitic cyanobacterium lacks core nitrogen metabolism enzymes.</title>
        <authorList>
            <person name="Hilton J.A."/>
            <person name="Foster R.A."/>
            <person name="Tripp H.J."/>
            <person name="Carter B.J."/>
            <person name="Zehr J.P."/>
            <person name="Villareal T.A."/>
        </authorList>
    </citation>
    <scope>NUCLEOTIDE SEQUENCE [LARGE SCALE GENOMIC DNA]</scope>
    <source>
        <strain evidence="5">HH01</strain>
    </source>
</reference>
<dbReference type="InterPro" id="IPR049551">
    <property type="entry name" value="PKS_DH_C"/>
</dbReference>